<evidence type="ECO:0000256" key="4">
    <source>
        <dbReference type="ARBA" id="ARBA00023277"/>
    </source>
</evidence>
<evidence type="ECO:0000313" key="9">
    <source>
        <dbReference type="EMBL" id="QEK11731.1"/>
    </source>
</evidence>
<dbReference type="GO" id="GO:0030245">
    <property type="term" value="P:cellulose catabolic process"/>
    <property type="evidence" value="ECO:0007669"/>
    <property type="project" value="UniProtKB-KW"/>
</dbReference>
<evidence type="ECO:0000259" key="8">
    <source>
        <dbReference type="Pfam" id="PF00150"/>
    </source>
</evidence>
<evidence type="ECO:0000256" key="6">
    <source>
        <dbReference type="ARBA" id="ARBA00023326"/>
    </source>
</evidence>
<dbReference type="Gene3D" id="3.20.20.80">
    <property type="entry name" value="Glycosidases"/>
    <property type="match status" value="1"/>
</dbReference>
<gene>
    <name evidence="9" type="ORF">FQB35_04770</name>
</gene>
<proteinExistence type="inferred from homology"/>
<dbReference type="GO" id="GO:0008422">
    <property type="term" value="F:beta-glucosidase activity"/>
    <property type="evidence" value="ECO:0007669"/>
    <property type="project" value="TreeGrafter"/>
</dbReference>
<dbReference type="EMBL" id="CP042243">
    <property type="protein sequence ID" value="QEK11731.1"/>
    <property type="molecule type" value="Genomic_DNA"/>
</dbReference>
<dbReference type="AlphaFoldDB" id="A0A5C0SC43"/>
<keyword evidence="2 7" id="KW-0378">Hydrolase</keyword>
<dbReference type="InterPro" id="IPR017853">
    <property type="entry name" value="GH"/>
</dbReference>
<accession>A0A5C0SC43</accession>
<evidence type="ECO:0000256" key="1">
    <source>
        <dbReference type="ARBA" id="ARBA00005641"/>
    </source>
</evidence>
<evidence type="ECO:0000256" key="7">
    <source>
        <dbReference type="RuleBase" id="RU361153"/>
    </source>
</evidence>
<feature type="domain" description="Glycoside hydrolase family 5" evidence="8">
    <location>
        <begin position="13"/>
        <end position="141"/>
    </location>
</feature>
<dbReference type="PANTHER" id="PTHR31297">
    <property type="entry name" value="GLUCAN ENDO-1,6-BETA-GLUCOSIDASE B"/>
    <property type="match status" value="1"/>
</dbReference>
<keyword evidence="4" id="KW-0119">Carbohydrate metabolism</keyword>
<dbReference type="InterPro" id="IPR001547">
    <property type="entry name" value="Glyco_hydro_5"/>
</dbReference>
<organism evidence="9 10">
    <name type="scientific">Crassaminicella thermophila</name>
    <dbReference type="NCBI Taxonomy" id="2599308"/>
    <lineage>
        <taxon>Bacteria</taxon>
        <taxon>Bacillati</taxon>
        <taxon>Bacillota</taxon>
        <taxon>Clostridia</taxon>
        <taxon>Eubacteriales</taxon>
        <taxon>Clostridiaceae</taxon>
        <taxon>Crassaminicella</taxon>
    </lineage>
</organism>
<dbReference type="KEGG" id="crs:FQB35_04770"/>
<evidence type="ECO:0000256" key="5">
    <source>
        <dbReference type="ARBA" id="ARBA00023295"/>
    </source>
</evidence>
<dbReference type="GO" id="GO:0005576">
    <property type="term" value="C:extracellular region"/>
    <property type="evidence" value="ECO:0007669"/>
    <property type="project" value="TreeGrafter"/>
</dbReference>
<dbReference type="OrthoDB" id="9800955at2"/>
<keyword evidence="3" id="KW-0136">Cellulose degradation</keyword>
<sequence length="180" mass="21299">MFTYYIFYYEFTEKLNELYEKVVTEIRKISPTRIIIISPRIRSGADYLKELKIPTKSNGYIMAEWHFYASGPSKTNEKKLWTTGTEEEKQLITNKINIALEWQKNTGIPTWVGAWMPSNYNDGNDYSINEQVKFAKYMSKQLYNVGIPFAVNSDTKFYNREFNKWVEETQPVFESIFSNK</sequence>
<dbReference type="GO" id="GO:0009986">
    <property type="term" value="C:cell surface"/>
    <property type="evidence" value="ECO:0007669"/>
    <property type="project" value="TreeGrafter"/>
</dbReference>
<evidence type="ECO:0000313" key="10">
    <source>
        <dbReference type="Proteomes" id="UP000324646"/>
    </source>
</evidence>
<evidence type="ECO:0000256" key="2">
    <source>
        <dbReference type="ARBA" id="ARBA00022801"/>
    </source>
</evidence>
<dbReference type="InterPro" id="IPR050386">
    <property type="entry name" value="Glycosyl_hydrolase_5"/>
</dbReference>
<evidence type="ECO:0000256" key="3">
    <source>
        <dbReference type="ARBA" id="ARBA00023001"/>
    </source>
</evidence>
<dbReference type="Proteomes" id="UP000324646">
    <property type="component" value="Chromosome"/>
</dbReference>
<dbReference type="Pfam" id="PF00150">
    <property type="entry name" value="Cellulase"/>
    <property type="match status" value="1"/>
</dbReference>
<keyword evidence="6" id="KW-0624">Polysaccharide degradation</keyword>
<dbReference type="SUPFAM" id="SSF51445">
    <property type="entry name" value="(Trans)glycosidases"/>
    <property type="match status" value="1"/>
</dbReference>
<keyword evidence="5 7" id="KW-0326">Glycosidase</keyword>
<dbReference type="PANTHER" id="PTHR31297:SF41">
    <property type="entry name" value="ENDOGLUCANASE, PUTATIVE (AFU_ORTHOLOGUE AFUA_5G01830)-RELATED"/>
    <property type="match status" value="1"/>
</dbReference>
<protein>
    <submittedName>
        <fullName evidence="9">Cellulase family glycosylhydrolase</fullName>
    </submittedName>
</protein>
<comment type="similarity">
    <text evidence="1 7">Belongs to the glycosyl hydrolase 5 (cellulase A) family.</text>
</comment>
<keyword evidence="10" id="KW-1185">Reference proteome</keyword>
<name>A0A5C0SC43_CRATE</name>
<reference evidence="9 10" key="1">
    <citation type="submission" date="2019-07" db="EMBL/GenBank/DDBJ databases">
        <title>Complete genome of Crassaminicella thermophila SY095.</title>
        <authorList>
            <person name="Li X."/>
        </authorList>
    </citation>
    <scope>NUCLEOTIDE SEQUENCE [LARGE SCALE GENOMIC DNA]</scope>
    <source>
        <strain evidence="9 10">SY095</strain>
    </source>
</reference>